<dbReference type="InterPro" id="IPR041685">
    <property type="entry name" value="AAA_GajA/Old/RecF-like"/>
</dbReference>
<dbReference type="CDD" id="cd00267">
    <property type="entry name" value="ABC_ATPase"/>
    <property type="match status" value="1"/>
</dbReference>
<comment type="caution">
    <text evidence="2">The sequence shown here is derived from an EMBL/GenBank/DDBJ whole genome shotgun (WGS) entry which is preliminary data.</text>
</comment>
<evidence type="ECO:0000259" key="1">
    <source>
        <dbReference type="SMART" id="SM00382"/>
    </source>
</evidence>
<dbReference type="InterPro" id="IPR003593">
    <property type="entry name" value="AAA+_ATPase"/>
</dbReference>
<dbReference type="PANTHER" id="PTHR43581">
    <property type="entry name" value="ATP/GTP PHOSPHATASE"/>
    <property type="match status" value="1"/>
</dbReference>
<protein>
    <submittedName>
        <fullName evidence="2">AAA family ATPase</fullName>
    </submittedName>
</protein>
<organism evidence="2 3">
    <name type="scientific">Sedimentitalea todarodis</name>
    <dbReference type="NCBI Taxonomy" id="1631240"/>
    <lineage>
        <taxon>Bacteria</taxon>
        <taxon>Pseudomonadati</taxon>
        <taxon>Pseudomonadota</taxon>
        <taxon>Alphaproteobacteria</taxon>
        <taxon>Rhodobacterales</taxon>
        <taxon>Paracoccaceae</taxon>
        <taxon>Sedimentitalea</taxon>
    </lineage>
</organism>
<dbReference type="Gene3D" id="3.40.50.300">
    <property type="entry name" value="P-loop containing nucleotide triphosphate hydrolases"/>
    <property type="match status" value="1"/>
</dbReference>
<dbReference type="InterPro" id="IPR051396">
    <property type="entry name" value="Bact_Antivir_Def_Nuclease"/>
</dbReference>
<dbReference type="PANTHER" id="PTHR43581:SF2">
    <property type="entry name" value="EXCINUCLEASE ATPASE SUBUNIT"/>
    <property type="match status" value="1"/>
</dbReference>
<evidence type="ECO:0000313" key="2">
    <source>
        <dbReference type="EMBL" id="MDU9003530.1"/>
    </source>
</evidence>
<dbReference type="InterPro" id="IPR027417">
    <property type="entry name" value="P-loop_NTPase"/>
</dbReference>
<name>A0ABU3VBI0_9RHOB</name>
<proteinExistence type="predicted"/>
<dbReference type="SUPFAM" id="SSF52540">
    <property type="entry name" value="P-loop containing nucleoside triphosphate hydrolases"/>
    <property type="match status" value="1"/>
</dbReference>
<sequence>MPTIDSVKIEGFWGNHRVFLKFNPEVNFLVGVNGSGKTTAIDILASALQCDEDALERLPFEKIEIVLFDRATRRKPSVTVERSRNEDDHYPSIIYKVRDSAKTPADEVKEYYPFNRRDPYSRAVRDPRTGKIIRRHIASGVGHRDLRMELADLIKMNWLSINRVSTVRTGPDRKSNETHVDRKIGETSDRLERYFSELSSNASQQTRDFQRKLFRSLISSDNSFSLDSNLSGIDLVEEKSSLIDIFDRFKIPKDEYLGDTGAFFDRLQSIKDEEDKSSYTPAELVAIINAYKIHSLIGEWNGVVEKEKEILKPRDAFVAILDTMFHRKTAEVLPTGEMVFHTKSGKTMQISELSSGEKQLFIILAEALLQKDAEWTYIADEPELSLHVDWQEVLVDNLRALNPNSQVIFATHSPDIISHYSNDVIDMEKMIE</sequence>
<gene>
    <name evidence="2" type="ORF">QO231_06645</name>
</gene>
<keyword evidence="3" id="KW-1185">Reference proteome</keyword>
<dbReference type="EMBL" id="JASMWN010000003">
    <property type="protein sequence ID" value="MDU9003530.1"/>
    <property type="molecule type" value="Genomic_DNA"/>
</dbReference>
<feature type="domain" description="AAA+ ATPase" evidence="1">
    <location>
        <begin position="23"/>
        <end position="431"/>
    </location>
</feature>
<accession>A0ABU3VBI0</accession>
<reference evidence="3" key="1">
    <citation type="submission" date="2023-05" db="EMBL/GenBank/DDBJ databases">
        <title>Sedimentitalea sp. nov. JM2-8.</title>
        <authorList>
            <person name="Huang J."/>
        </authorList>
    </citation>
    <scope>NUCLEOTIDE SEQUENCE [LARGE SCALE GENOMIC DNA]</scope>
    <source>
        <strain evidence="3">KHS03</strain>
    </source>
</reference>
<dbReference type="RefSeq" id="WP_316774502.1">
    <property type="nucleotide sequence ID" value="NZ_JASMWN010000003.1"/>
</dbReference>
<dbReference type="SMART" id="SM00382">
    <property type="entry name" value="AAA"/>
    <property type="match status" value="1"/>
</dbReference>
<dbReference type="Proteomes" id="UP001255416">
    <property type="component" value="Unassembled WGS sequence"/>
</dbReference>
<dbReference type="Pfam" id="PF13175">
    <property type="entry name" value="AAA_15"/>
    <property type="match status" value="1"/>
</dbReference>
<evidence type="ECO:0000313" key="3">
    <source>
        <dbReference type="Proteomes" id="UP001255416"/>
    </source>
</evidence>